<feature type="region of interest" description="Disordered" evidence="1">
    <location>
        <begin position="1"/>
        <end position="160"/>
    </location>
</feature>
<organism evidence="2 3">
    <name type="scientific">Lentinula edodes</name>
    <name type="common">Shiitake mushroom</name>
    <name type="synonym">Lentinus edodes</name>
    <dbReference type="NCBI Taxonomy" id="5353"/>
    <lineage>
        <taxon>Eukaryota</taxon>
        <taxon>Fungi</taxon>
        <taxon>Dikarya</taxon>
        <taxon>Basidiomycota</taxon>
        <taxon>Agaricomycotina</taxon>
        <taxon>Agaricomycetes</taxon>
        <taxon>Agaricomycetidae</taxon>
        <taxon>Agaricales</taxon>
        <taxon>Marasmiineae</taxon>
        <taxon>Omphalotaceae</taxon>
        <taxon>Lentinula</taxon>
    </lineage>
</organism>
<feature type="compositionally biased region" description="Basic and acidic residues" evidence="1">
    <location>
        <begin position="1"/>
        <end position="11"/>
    </location>
</feature>
<proteinExistence type="predicted"/>
<keyword evidence="3" id="KW-1185">Reference proteome</keyword>
<evidence type="ECO:0000313" key="2">
    <source>
        <dbReference type="EMBL" id="GAW03738.1"/>
    </source>
</evidence>
<feature type="compositionally biased region" description="Acidic residues" evidence="1">
    <location>
        <begin position="94"/>
        <end position="120"/>
    </location>
</feature>
<dbReference type="AlphaFoldDB" id="A0A1Q3E938"/>
<dbReference type="Proteomes" id="UP000188533">
    <property type="component" value="Unassembled WGS sequence"/>
</dbReference>
<dbReference type="EMBL" id="BDGU01000152">
    <property type="protein sequence ID" value="GAW03738.1"/>
    <property type="molecule type" value="Genomic_DNA"/>
</dbReference>
<reference evidence="2 3" key="1">
    <citation type="submission" date="2016-08" db="EMBL/GenBank/DDBJ databases">
        <authorList>
            <consortium name="Lentinula edodes genome sequencing consortium"/>
            <person name="Sakamoto Y."/>
            <person name="Nakade K."/>
            <person name="Sato S."/>
            <person name="Yoshida Y."/>
            <person name="Miyazaki K."/>
            <person name="Natsume S."/>
            <person name="Konno N."/>
        </authorList>
    </citation>
    <scope>NUCLEOTIDE SEQUENCE [LARGE SCALE GENOMIC DNA]</scope>
    <source>
        <strain evidence="2 3">NBRC 111202</strain>
    </source>
</reference>
<feature type="compositionally biased region" description="Polar residues" evidence="1">
    <location>
        <begin position="13"/>
        <end position="22"/>
    </location>
</feature>
<evidence type="ECO:0000313" key="3">
    <source>
        <dbReference type="Proteomes" id="UP000188533"/>
    </source>
</evidence>
<feature type="compositionally biased region" description="Acidic residues" evidence="1">
    <location>
        <begin position="35"/>
        <end position="66"/>
    </location>
</feature>
<evidence type="ECO:0000256" key="1">
    <source>
        <dbReference type="SAM" id="MobiDB-lite"/>
    </source>
</evidence>
<protein>
    <submittedName>
        <fullName evidence="2">Uncharacterized protein</fullName>
    </submittedName>
</protein>
<name>A0A1Q3E938_LENED</name>
<gene>
    <name evidence="2" type="ORF">LENED_005482</name>
</gene>
<accession>A0A1Q3E938</accession>
<reference evidence="2 3" key="2">
    <citation type="submission" date="2017-02" db="EMBL/GenBank/DDBJ databases">
        <title>A genome survey and senescence transcriptome analysis in Lentinula edodes.</title>
        <authorList>
            <person name="Sakamoto Y."/>
            <person name="Nakade K."/>
            <person name="Sato S."/>
            <person name="Yoshida Y."/>
            <person name="Miyazaki K."/>
            <person name="Natsume S."/>
            <person name="Konno N."/>
        </authorList>
    </citation>
    <scope>NUCLEOTIDE SEQUENCE [LARGE SCALE GENOMIC DNA]</scope>
    <source>
        <strain evidence="2 3">NBRC 111202</strain>
    </source>
</reference>
<comment type="caution">
    <text evidence="2">The sequence shown here is derived from an EMBL/GenBank/DDBJ whole genome shotgun (WGS) entry which is preliminary data.</text>
</comment>
<sequence length="160" mass="17196">MSSKETADVEKATSGNNPSPTITARAVASKPVVAYDEDEGEESDTYDDFDQEEYQDGSEDEEEDDEGHGAPPNKSSLTALLLGNSGVTNGIPEVDAEEDEDEDEGEDYHEGDEDEDEDADGTFRAPASTTSTTNGKKRSIGDLREHDDDSEGAQTKKVKA</sequence>